<reference evidence="3" key="1">
    <citation type="journal article" date="2016" name="Genome Announc.">
        <title>Genome sequences of three species of Hanseniaspora isolated from spontaneous wine fermentations.</title>
        <authorList>
            <person name="Sternes P.R."/>
            <person name="Lee D."/>
            <person name="Kutyna D.R."/>
            <person name="Borneman A.R."/>
        </authorList>
    </citation>
    <scope>NUCLEOTIDE SEQUENCE [LARGE SCALE GENOMIC DNA]</scope>
    <source>
        <strain evidence="3">AWRI3580</strain>
    </source>
</reference>
<sequence>MAVTCLSIQNARDNCIIKNNKQQRRVLNKTKHKKMNGDDVSQSITLLERGLLEIEDILAKRKEESLNIAVQELKNVLNDSEKDDVTTPFEIDPRSIDILLKEYNEEIIKLKQKYITSGSLENMLERIFNMTGYEDELEQLKNTEVFMQDSLKNETEILEKNLNEKIEKSFDILNNIKKKNDVNFNNKEKEIVQVINKIKQQLQEKEVILEDFNTTIDGQVNHKKHSEIDTLLNNLIRK</sequence>
<protein>
    <submittedName>
        <fullName evidence="2">Uncharacterized protein</fullName>
    </submittedName>
</protein>
<dbReference type="Proteomes" id="UP000095358">
    <property type="component" value="Unassembled WGS sequence"/>
</dbReference>
<comment type="caution">
    <text evidence="2">The sequence shown here is derived from an EMBL/GenBank/DDBJ whole genome shotgun (WGS) entry which is preliminary data.</text>
</comment>
<name>A0A1E5S123_HANUV</name>
<dbReference type="EMBL" id="LPNN01000001">
    <property type="protein sequence ID" value="OEJ92922.1"/>
    <property type="molecule type" value="Genomic_DNA"/>
</dbReference>
<organism evidence="2 3">
    <name type="scientific">Hanseniaspora uvarum</name>
    <name type="common">Yeast</name>
    <name type="synonym">Kloeckera apiculata</name>
    <dbReference type="NCBI Taxonomy" id="29833"/>
    <lineage>
        <taxon>Eukaryota</taxon>
        <taxon>Fungi</taxon>
        <taxon>Dikarya</taxon>
        <taxon>Ascomycota</taxon>
        <taxon>Saccharomycotina</taxon>
        <taxon>Saccharomycetes</taxon>
        <taxon>Saccharomycodales</taxon>
        <taxon>Saccharomycodaceae</taxon>
        <taxon>Hanseniaspora</taxon>
    </lineage>
</organism>
<dbReference type="OrthoDB" id="3972650at2759"/>
<dbReference type="AlphaFoldDB" id="A0A1E5S123"/>
<evidence type="ECO:0000313" key="3">
    <source>
        <dbReference type="Proteomes" id="UP000095358"/>
    </source>
</evidence>
<proteinExistence type="predicted"/>
<accession>A0A1E5S123</accession>
<feature type="coiled-coil region" evidence="1">
    <location>
        <begin position="148"/>
        <end position="215"/>
    </location>
</feature>
<keyword evidence="1" id="KW-0175">Coiled coil</keyword>
<dbReference type="VEuPathDB" id="FungiDB:AWRI3580_g573"/>
<keyword evidence="3" id="KW-1185">Reference proteome</keyword>
<evidence type="ECO:0000256" key="1">
    <source>
        <dbReference type="SAM" id="Coils"/>
    </source>
</evidence>
<evidence type="ECO:0000313" key="2">
    <source>
        <dbReference type="EMBL" id="OEJ92922.1"/>
    </source>
</evidence>
<gene>
    <name evidence="2" type="ORF">AWRI3580_g573</name>
</gene>